<organism evidence="2 3">
    <name type="scientific">Microbulbifer rhizosphaerae</name>
    <dbReference type="NCBI Taxonomy" id="1562603"/>
    <lineage>
        <taxon>Bacteria</taxon>
        <taxon>Pseudomonadati</taxon>
        <taxon>Pseudomonadota</taxon>
        <taxon>Gammaproteobacteria</taxon>
        <taxon>Cellvibrionales</taxon>
        <taxon>Microbulbiferaceae</taxon>
        <taxon>Microbulbifer</taxon>
    </lineage>
</organism>
<proteinExistence type="predicted"/>
<sequence>MQVETLKDVLVWTREFHRNLSDCLHHCALNNENSRAKMLLDYLARHEQELSQIVSGFVETAETRALNTWCYDYMEKHPILHSAHCDAPFQDLQPDEIMGVITDQHEQVIDLYRYLHARADIEATRELMEELESLEEQAARQMSQGANRMQEM</sequence>
<feature type="coiled-coil region" evidence="1">
    <location>
        <begin position="114"/>
        <end position="144"/>
    </location>
</feature>
<dbReference type="RefSeq" id="WP_183463263.1">
    <property type="nucleotide sequence ID" value="NZ_JACHWZ010000027.1"/>
</dbReference>
<keyword evidence="1" id="KW-0175">Coiled coil</keyword>
<reference evidence="2 3" key="1">
    <citation type="submission" date="2020-08" db="EMBL/GenBank/DDBJ databases">
        <title>Genomic Encyclopedia of Type Strains, Phase III (KMG-III): the genomes of soil and plant-associated and newly described type strains.</title>
        <authorList>
            <person name="Whitman W."/>
        </authorList>
    </citation>
    <scope>NUCLEOTIDE SEQUENCE [LARGE SCALE GENOMIC DNA]</scope>
    <source>
        <strain evidence="2 3">CECT 8799</strain>
    </source>
</reference>
<evidence type="ECO:0000256" key="1">
    <source>
        <dbReference type="SAM" id="Coils"/>
    </source>
</evidence>
<name>A0A7W4ZAX1_9GAMM</name>
<keyword evidence="3" id="KW-1185">Reference proteome</keyword>
<evidence type="ECO:0008006" key="4">
    <source>
        <dbReference type="Google" id="ProtNLM"/>
    </source>
</evidence>
<evidence type="ECO:0000313" key="2">
    <source>
        <dbReference type="EMBL" id="MBB3063252.1"/>
    </source>
</evidence>
<comment type="caution">
    <text evidence="2">The sequence shown here is derived from an EMBL/GenBank/DDBJ whole genome shotgun (WGS) entry which is preliminary data.</text>
</comment>
<dbReference type="Proteomes" id="UP000535937">
    <property type="component" value="Unassembled WGS sequence"/>
</dbReference>
<dbReference type="EMBL" id="JACHWZ010000027">
    <property type="protein sequence ID" value="MBB3063252.1"/>
    <property type="molecule type" value="Genomic_DNA"/>
</dbReference>
<accession>A0A7W4ZAX1</accession>
<dbReference type="AlphaFoldDB" id="A0A7W4ZAX1"/>
<evidence type="ECO:0000313" key="3">
    <source>
        <dbReference type="Proteomes" id="UP000535937"/>
    </source>
</evidence>
<protein>
    <recommendedName>
        <fullName evidence="4">ATPase</fullName>
    </recommendedName>
</protein>
<gene>
    <name evidence="2" type="ORF">FHS09_004110</name>
</gene>